<comment type="subcellular location">
    <subcellularLocation>
        <location evidence="1">Cell membrane</location>
        <topology evidence="1">Multi-pass membrane protein</topology>
    </subcellularLocation>
    <subcellularLocation>
        <location evidence="8">Membrane</location>
        <topology evidence="8">Multi-pass membrane protein</topology>
    </subcellularLocation>
</comment>
<evidence type="ECO:0000256" key="7">
    <source>
        <dbReference type="ARBA" id="ARBA00023136"/>
    </source>
</evidence>
<dbReference type="PANTHER" id="PTHR42703">
    <property type="entry name" value="NADH DEHYDROGENASE"/>
    <property type="match status" value="1"/>
</dbReference>
<feature type="transmembrane region" description="Helical" evidence="9">
    <location>
        <begin position="268"/>
        <end position="294"/>
    </location>
</feature>
<dbReference type="OrthoDB" id="9807568at2"/>
<evidence type="ECO:0000256" key="8">
    <source>
        <dbReference type="RuleBase" id="RU000320"/>
    </source>
</evidence>
<feature type="transmembrane region" description="Helical" evidence="9">
    <location>
        <begin position="430"/>
        <end position="455"/>
    </location>
</feature>
<feature type="transmembrane region" description="Helical" evidence="9">
    <location>
        <begin position="475"/>
        <end position="500"/>
    </location>
</feature>
<evidence type="ECO:0000256" key="2">
    <source>
        <dbReference type="ARBA" id="ARBA00005346"/>
    </source>
</evidence>
<dbReference type="InterPro" id="IPR050586">
    <property type="entry name" value="CPA3_Na-H_Antiporter_D"/>
</dbReference>
<feature type="transmembrane region" description="Helical" evidence="9">
    <location>
        <begin position="70"/>
        <end position="88"/>
    </location>
</feature>
<evidence type="ECO:0000256" key="3">
    <source>
        <dbReference type="ARBA" id="ARBA00008483"/>
    </source>
</evidence>
<evidence type="ECO:0000313" key="13">
    <source>
        <dbReference type="Proteomes" id="UP000198304"/>
    </source>
</evidence>
<feature type="transmembrane region" description="Helical" evidence="9">
    <location>
        <begin position="140"/>
        <end position="161"/>
    </location>
</feature>
<keyword evidence="5 8" id="KW-0812">Transmembrane</keyword>
<dbReference type="Pfam" id="PF00662">
    <property type="entry name" value="Proton_antipo_N"/>
    <property type="match status" value="1"/>
</dbReference>
<feature type="transmembrane region" description="Helical" evidence="9">
    <location>
        <begin position="196"/>
        <end position="214"/>
    </location>
</feature>
<evidence type="ECO:0000259" key="10">
    <source>
        <dbReference type="Pfam" id="PF00361"/>
    </source>
</evidence>
<evidence type="ECO:0000259" key="11">
    <source>
        <dbReference type="Pfam" id="PF00662"/>
    </source>
</evidence>
<feature type="transmembrane region" description="Helical" evidence="9">
    <location>
        <begin position="173"/>
        <end position="190"/>
    </location>
</feature>
<sequence>MGNYEGVSQNHQNGVDHNSQQINKGLDVFYINSIFILFAIAFITGGYAIMTTEVGIKILESVANFRYAPTMIIVLIFAAAPLSVLIGAKSESYRDMFIINIIFAVFILTLTMFPQALRNPINITLPSILAFGVNLRVDQLSLLMVLAASLLWLMVMVYGHHYMILEENSRSRFYFWFLVTFGGVMGAMMANDLLTMFLFFEVMYLSCYFLVAHNQSSDALKAGNRYIYMGIVGGLSILLGISSLYVYTNTFILGEIMAPLQVQYANNPTVITFAITAILIGFSIKAAVFPMHFWLPDAHSSAPTPASAILSGMVIKVYIFSLMKFLFKVVGLDVIRSISLNNILPPLAIVGMIMGSIFAIGQKDIKKILAYSSVAQVGYMILGIGLMNDKGFAAAMFHIITHALMKSALFLSAGAIILQTHKRDVREFQGIGYQMPITMGIFTIGAMSMIGIPGLNGFMSKWYLSIAALEAGNPIFVFMILVSSFLNAVYYLPIIITAFLKKAPDRENVLVMDQLPANMLIPMVLIGSGCILLGFFPQWVMKFIEHGITTFL</sequence>
<proteinExistence type="inferred from homology"/>
<dbReference type="Proteomes" id="UP000198304">
    <property type="component" value="Unassembled WGS sequence"/>
</dbReference>
<keyword evidence="13" id="KW-1185">Reference proteome</keyword>
<keyword evidence="4" id="KW-1003">Cell membrane</keyword>
<dbReference type="Pfam" id="PF00361">
    <property type="entry name" value="Proton_antipo_M"/>
    <property type="match status" value="1"/>
</dbReference>
<dbReference type="RefSeq" id="WP_089281844.1">
    <property type="nucleotide sequence ID" value="NZ_FZOJ01000004.1"/>
</dbReference>
<evidence type="ECO:0000313" key="12">
    <source>
        <dbReference type="EMBL" id="SNS09725.1"/>
    </source>
</evidence>
<dbReference type="InterPro" id="IPR001750">
    <property type="entry name" value="ND/Mrp_TM"/>
</dbReference>
<feature type="domain" description="NADH:quinone oxidoreductase/Mrp antiporter transmembrane" evidence="10">
    <location>
        <begin position="190"/>
        <end position="486"/>
    </location>
</feature>
<feature type="domain" description="NADH-Ubiquinone oxidoreductase (complex I) chain 5 N-terminal" evidence="11">
    <location>
        <begin position="129"/>
        <end position="174"/>
    </location>
</feature>
<dbReference type="EMBL" id="FZOJ01000004">
    <property type="protein sequence ID" value="SNS09725.1"/>
    <property type="molecule type" value="Genomic_DNA"/>
</dbReference>
<organism evidence="12 13">
    <name type="scientific">Anaerovirgula multivorans</name>
    <dbReference type="NCBI Taxonomy" id="312168"/>
    <lineage>
        <taxon>Bacteria</taxon>
        <taxon>Bacillati</taxon>
        <taxon>Bacillota</taxon>
        <taxon>Clostridia</taxon>
        <taxon>Peptostreptococcales</taxon>
        <taxon>Natronincolaceae</taxon>
        <taxon>Anaerovirgula</taxon>
    </lineage>
</organism>
<dbReference type="PANTHER" id="PTHR42703:SF1">
    <property type="entry name" value="NA(+)_H(+) ANTIPORTER SUBUNIT D1"/>
    <property type="match status" value="1"/>
</dbReference>
<keyword evidence="6 9" id="KW-1133">Transmembrane helix</keyword>
<protein>
    <submittedName>
        <fullName evidence="12">Multisubunit sodium/proton antiporter, MrpD subunit</fullName>
    </submittedName>
</protein>
<evidence type="ECO:0000256" key="6">
    <source>
        <dbReference type="ARBA" id="ARBA00022989"/>
    </source>
</evidence>
<comment type="similarity">
    <text evidence="3">Belongs to the CPA3 antiporters (TC 2.A.63) subunit A family.</text>
</comment>
<reference evidence="12 13" key="1">
    <citation type="submission" date="2017-06" db="EMBL/GenBank/DDBJ databases">
        <authorList>
            <person name="Kim H.J."/>
            <person name="Triplett B.A."/>
        </authorList>
    </citation>
    <scope>NUCLEOTIDE SEQUENCE [LARGE SCALE GENOMIC DNA]</scope>
    <source>
        <strain evidence="12 13">SCA</strain>
    </source>
</reference>
<keyword evidence="7 9" id="KW-0472">Membrane</keyword>
<name>A0A239BNP9_9FIRM</name>
<feature type="transmembrane region" description="Helical" evidence="9">
    <location>
        <begin position="306"/>
        <end position="323"/>
    </location>
</feature>
<evidence type="ECO:0000256" key="9">
    <source>
        <dbReference type="SAM" id="Phobius"/>
    </source>
</evidence>
<feature type="transmembrane region" description="Helical" evidence="9">
    <location>
        <begin position="226"/>
        <end position="248"/>
    </location>
</feature>
<feature type="transmembrane region" description="Helical" evidence="9">
    <location>
        <begin position="343"/>
        <end position="361"/>
    </location>
</feature>
<feature type="transmembrane region" description="Helical" evidence="9">
    <location>
        <begin position="97"/>
        <end position="117"/>
    </location>
</feature>
<evidence type="ECO:0000256" key="5">
    <source>
        <dbReference type="ARBA" id="ARBA00022692"/>
    </source>
</evidence>
<comment type="similarity">
    <text evidence="2">Belongs to the CPA3 antiporters (TC 2.A.63) subunit D family.</text>
</comment>
<feature type="transmembrane region" description="Helical" evidence="9">
    <location>
        <begin position="28"/>
        <end position="50"/>
    </location>
</feature>
<evidence type="ECO:0000256" key="4">
    <source>
        <dbReference type="ARBA" id="ARBA00022475"/>
    </source>
</evidence>
<feature type="transmembrane region" description="Helical" evidence="9">
    <location>
        <begin position="368"/>
        <end position="386"/>
    </location>
</feature>
<dbReference type="AlphaFoldDB" id="A0A239BNP9"/>
<dbReference type="PRINTS" id="PR01434">
    <property type="entry name" value="NADHDHGNASE5"/>
</dbReference>
<feature type="transmembrane region" description="Helical" evidence="9">
    <location>
        <begin position="520"/>
        <end position="540"/>
    </location>
</feature>
<evidence type="ECO:0000256" key="1">
    <source>
        <dbReference type="ARBA" id="ARBA00004651"/>
    </source>
</evidence>
<gene>
    <name evidence="12" type="ORF">SAMN05446037_100449</name>
</gene>
<feature type="transmembrane region" description="Helical" evidence="9">
    <location>
        <begin position="392"/>
        <end position="418"/>
    </location>
</feature>
<dbReference type="GO" id="GO:0005886">
    <property type="term" value="C:plasma membrane"/>
    <property type="evidence" value="ECO:0007669"/>
    <property type="project" value="UniProtKB-SubCell"/>
</dbReference>
<dbReference type="InterPro" id="IPR001516">
    <property type="entry name" value="Proton_antipo_N"/>
</dbReference>
<accession>A0A239BNP9</accession>